<dbReference type="InterPro" id="IPR002919">
    <property type="entry name" value="TIL_dom"/>
</dbReference>
<dbReference type="SMART" id="SM00192">
    <property type="entry name" value="LDLa"/>
    <property type="match status" value="1"/>
</dbReference>
<dbReference type="Gene3D" id="2.10.25.10">
    <property type="entry name" value="Laminin"/>
    <property type="match status" value="3"/>
</dbReference>
<dbReference type="Gene3D" id="2.20.100.10">
    <property type="entry name" value="Thrombospondin type-1 (TSP1) repeat"/>
    <property type="match status" value="15"/>
</dbReference>
<dbReference type="Pfam" id="PF00090">
    <property type="entry name" value="TSP_1"/>
    <property type="match status" value="15"/>
</dbReference>
<gene>
    <name evidence="7" type="ORF">Z043_122053</name>
</gene>
<organism evidence="7 8">
    <name type="scientific">Scleropages formosus</name>
    <name type="common">Asian bonytongue</name>
    <name type="synonym">Osteoglossum formosum</name>
    <dbReference type="NCBI Taxonomy" id="113540"/>
    <lineage>
        <taxon>Eukaryota</taxon>
        <taxon>Metazoa</taxon>
        <taxon>Chordata</taxon>
        <taxon>Craniata</taxon>
        <taxon>Vertebrata</taxon>
        <taxon>Euteleostomi</taxon>
        <taxon>Actinopterygii</taxon>
        <taxon>Neopterygii</taxon>
        <taxon>Teleostei</taxon>
        <taxon>Osteoglossocephala</taxon>
        <taxon>Osteoglossomorpha</taxon>
        <taxon>Osteoglossiformes</taxon>
        <taxon>Osteoglossidae</taxon>
        <taxon>Scleropages</taxon>
    </lineage>
</organism>
<feature type="compositionally biased region" description="Low complexity" evidence="5">
    <location>
        <begin position="36"/>
        <end position="48"/>
    </location>
</feature>
<keyword evidence="3 4" id="KW-1015">Disulfide bond</keyword>
<dbReference type="PROSITE" id="PS50068">
    <property type="entry name" value="LDLRA_2"/>
    <property type="match status" value="1"/>
</dbReference>
<dbReference type="SUPFAM" id="SSF57424">
    <property type="entry name" value="LDL receptor-like module"/>
    <property type="match status" value="1"/>
</dbReference>
<feature type="domain" description="TIL" evidence="6">
    <location>
        <begin position="427"/>
        <end position="478"/>
    </location>
</feature>
<evidence type="ECO:0000256" key="1">
    <source>
        <dbReference type="ARBA" id="ARBA00022536"/>
    </source>
</evidence>
<accession>A0A0P7WFV1</accession>
<dbReference type="FunFam" id="2.20.100.10:FF:000001">
    <property type="entry name" value="semaphorin-5A isoform X1"/>
    <property type="match status" value="3"/>
</dbReference>
<dbReference type="SMART" id="SM00209">
    <property type="entry name" value="TSP1"/>
    <property type="match status" value="16"/>
</dbReference>
<dbReference type="SUPFAM" id="SSF57603">
    <property type="entry name" value="FnI-like domain"/>
    <property type="match status" value="1"/>
</dbReference>
<dbReference type="InterPro" id="IPR036383">
    <property type="entry name" value="TSP1_rpt_sf"/>
</dbReference>
<dbReference type="Pfam" id="PF00057">
    <property type="entry name" value="Ldl_recept_a"/>
    <property type="match status" value="1"/>
</dbReference>
<feature type="non-terminal residue" evidence="7">
    <location>
        <position position="1"/>
    </location>
</feature>
<dbReference type="InterPro" id="IPR052065">
    <property type="entry name" value="Compl_asym_regulator"/>
</dbReference>
<dbReference type="FunFam" id="2.10.25.10:FF:000217">
    <property type="entry name" value="SCO-spondin"/>
    <property type="match status" value="1"/>
</dbReference>
<dbReference type="Pfam" id="PF01826">
    <property type="entry name" value="TIL"/>
    <property type="match status" value="3"/>
</dbReference>
<dbReference type="SUPFAM" id="SSF57567">
    <property type="entry name" value="Serine protease inhibitors"/>
    <property type="match status" value="4"/>
</dbReference>
<keyword evidence="2" id="KW-0677">Repeat</keyword>
<dbReference type="Gene3D" id="4.10.400.10">
    <property type="entry name" value="Low-density Lipoprotein Receptor"/>
    <property type="match status" value="1"/>
</dbReference>
<evidence type="ECO:0000313" key="7">
    <source>
        <dbReference type="EMBL" id="KPP59981.1"/>
    </source>
</evidence>
<evidence type="ECO:0000256" key="2">
    <source>
        <dbReference type="ARBA" id="ARBA00022737"/>
    </source>
</evidence>
<dbReference type="PROSITE" id="PS50092">
    <property type="entry name" value="TSP1"/>
    <property type="match status" value="16"/>
</dbReference>
<dbReference type="SUPFAM" id="SSF82895">
    <property type="entry name" value="TSP-1 type 1 repeat"/>
    <property type="match status" value="15"/>
</dbReference>
<name>A0A0P7WFV1_SCLFO</name>
<feature type="domain" description="TIL" evidence="6">
    <location>
        <begin position="1077"/>
        <end position="1132"/>
    </location>
</feature>
<dbReference type="PRINTS" id="PR01705">
    <property type="entry name" value="TSP1REPEAT"/>
</dbReference>
<dbReference type="PANTHER" id="PTHR22906">
    <property type="entry name" value="PROPERDIN"/>
    <property type="match status" value="1"/>
</dbReference>
<evidence type="ECO:0000256" key="5">
    <source>
        <dbReference type="SAM" id="MobiDB-lite"/>
    </source>
</evidence>
<feature type="non-terminal residue" evidence="7">
    <location>
        <position position="2330"/>
    </location>
</feature>
<feature type="compositionally biased region" description="Basic residues" evidence="5">
    <location>
        <begin position="2320"/>
        <end position="2330"/>
    </location>
</feature>
<dbReference type="InterPro" id="IPR000884">
    <property type="entry name" value="TSP1_rpt"/>
</dbReference>
<feature type="domain" description="TIL" evidence="6">
    <location>
        <begin position="1708"/>
        <end position="1763"/>
    </location>
</feature>
<evidence type="ECO:0000259" key="6">
    <source>
        <dbReference type="Pfam" id="PF01826"/>
    </source>
</evidence>
<feature type="disulfide bond" evidence="4">
    <location>
        <begin position="121"/>
        <end position="136"/>
    </location>
</feature>
<dbReference type="Proteomes" id="UP000034805">
    <property type="component" value="Unassembled WGS sequence"/>
</dbReference>
<comment type="caution">
    <text evidence="7">The sequence shown here is derived from an EMBL/GenBank/DDBJ whole genome shotgun (WGS) entry which is preliminary data.</text>
</comment>
<keyword evidence="1" id="KW-0245">EGF-like domain</keyword>
<dbReference type="CDD" id="cd19941">
    <property type="entry name" value="TIL"/>
    <property type="match status" value="4"/>
</dbReference>
<dbReference type="EMBL" id="JARO02011308">
    <property type="protein sequence ID" value="KPP59981.1"/>
    <property type="molecule type" value="Genomic_DNA"/>
</dbReference>
<reference evidence="7 8" key="1">
    <citation type="submission" date="2015-08" db="EMBL/GenBank/DDBJ databases">
        <title>The genome of the Asian arowana (Scleropages formosus).</title>
        <authorList>
            <person name="Tan M.H."/>
            <person name="Gan H.M."/>
            <person name="Croft L.J."/>
            <person name="Austin C.M."/>
        </authorList>
    </citation>
    <scope>NUCLEOTIDE SEQUENCE [LARGE SCALE GENOMIC DNA]</scope>
    <source>
        <strain evidence="7">Aro1</strain>
    </source>
</reference>
<sequence length="2330" mass="248548">TTGAPGLQDHTSPAGRWTPTTAGPGLHTREPHDGQPGLTTSLPLTTGLHSFTTTGPGTGVQPLGPPSGPPGLLTSPSAVTGHPAPPPGILVTTERPLVPRPCSAKQFSCGSGECVHMDRKCDLKRDCLDGSDENDCGMAHREVVREARPGGECGGALFDSRACFAQACRVDGQWSEWTEWSQCDAPCDGGVRMRNRTCSNPPPKNGGRDCEGMTLQTHSCNVQPCRPGEETQRVCVKMGRSPVMTPHVRPAATGRPGLPGHLVTVPVGSECSSGTGPDQQGAEWGEWTAWSECSKTCFLHVDEVGLRKRFRTCNSTESTLCQGEAEEHEPCNTILCPVAGVWSPWSPWSDCSSECDSGAQTRWRTCNSPPPQYGGERCPGPHMQTRDCNTQPCAGNGSRCADTHPSSTYRDTGRNSEICPKGMSYMTAEQCHAQGGPCPRVCLDMTPTVQCATSCYDGCYCSAGLYLLNNSCVPLAECPCYHRGLLHTPGTSVTLDACNNWYLAVGQAGPFRRLRLSRFGLPTCSDGEMDCGTAPCPVDCGWSSWTAWSACSRTCDVGVRRRYRSGTNPAPAFGGRACEGDRVGMDTCSLEPCQGAKEPWGAWSECSVPCGGGYRNRTRGVPRIHGMAQQFSACNVHPCGHEPSCPGEQRRVPCVQGPVACADLGTHPDNGSCIAGCRCPGGLLLQDGKCVEESRCRCHVDGEQYEPGDVVPSDCSNWCVSVLDPWTGTGLPGPPGVSARSPVDQACGLAIASAPIQHGPAPGCRVSDPTGKMNSAFRLLATVSDRWAAQALDKAKQLKDYLKNPSDGGWGEWTAWTECTKSCGGGVRSRRRECDSPTPQGDGDYCEGRSTEISPCNTDHCPAFLASPPSPATPYPHPQHCEWHCEPGCYCTGARVLSNNGTSCVEKEDCPCLDLTAGQRLAPGEVVPALDGCNNCTCEGGRLTCSRHPCPADGGWCEWSGWMPCTRTCGAERISRYRSCGCPEPKGGGAACPGEQEIHGGVGVQIQRQPCPSISFCPVHGLWGSWSSWSECNACAGVSVRSRECNSPPARFGGLPCLGERRQSRSCHDNTTICSDCGGGQEEWPCGKPCPRSCSDLHGDSECMDRSECAPSCGCPGDLVLQDGQCARQEECPCRFDNGSKAPVSRVLCSVSRFLVVMWMADGANGGLGPNAPIHAVESRSDFDSAITPPPREGAEGVWGQQNSRKAAAPSSVQDLFLHVSFYPGYLCLLESGPWSDWSPWTTCSVSCGGGEQSRTRVCRLPPCVGVARQSKTCNTHVCLGKCRAYAHPPAMHPEQVGCPPGRLYRECEWGEGCPFSCAQVSGQEGCYNDGCEEGCHCPPRTYQHRGSCMQECPCKVDAELLSSLRNISATADPQDAGGQNLTEGAELQSGDVLTHECSSCSCQHGRWNCSLTPCPVHGGLSPWGPWSPCSLSCGGVGQKFRTRSCTNPTPAHGGQDCQGTLQENTYCQAPDCPAAVVPTEEPAVPVLSGGWRQNIYSEVKSGMRMQDFLLGPLGAHVLGPAAILKPQPGSHDIGSVSYRPVLGSSIRKGPVICPSVLTGDLVKERNVQTGIALGRSGLLGVHALAPAASGSSSAYGPMWHLVLTGPGVKASWGEMSRAAFATSEHAEVSLRNARSLRVSLVCDGSTVNGGWSRWSPWSVCDKPCGGGRSLRTRSCSNPPPKNGGQNCDGDKNQVKPCNTRPCDDKGCPPGQEFVPCANGCPQRCSDLQQGIRCQGSSECQAGCRCPPGQLEQDGVCVHTWQCDCTDALGRSWAAGSWHRDDCNNCSCTDGLLSCTNHSCTRVSCTWSTWSAWAPCSTSCGPGVRTRFRSLIPNSLDADCEGEEVERKPCDPGLCPPLCVHDDRELSVGDTWLHGECQQCTCTPEGDYCQDIECRVDGGWTPWSVWSDCPVTCGHGTQIRTRACVNPPPRNNGTECPGPEREAQNCHTPPCLDDLCPWSPWSACSRSCGAGVILRRRRCICAEEGDTSCPAEVEEEQNREETQLCYRQPCPGSGSPSTAWTPKNCPMSEWSEWTQCSCVAPRQQRYQTPLSPAIKGQQCPELLTQSRSCEPGSCQECEEPFQYLECGSPCEKMCSLHDHKEECVGYLPLRGDRPRCRCAGHCVWSSAFSLPKGLLQQNGTCVAPAQCGCVALLHHSVEKPVSLTVPQGAQVTVGCSTCLCQDGGLRCDSRECEASPSEWSEWTPCSPCVPPSSPRLATAPPDAARLVSVQRRYRTCLDLDSGLPVSEETGRCSGEMEEERLCPDPAACQGGSCRLVMTFASGVRGAIGARAWTPAAGASVSAAERPGPPRRDPGVVGNAPRHRAATRPSA</sequence>
<dbReference type="PANTHER" id="PTHR22906:SF21">
    <property type="entry name" value="SEMA DOMAIN-CONTAINING PROTEIN"/>
    <property type="match status" value="1"/>
</dbReference>
<feature type="region of interest" description="Disordered" evidence="5">
    <location>
        <begin position="1"/>
        <end position="94"/>
    </location>
</feature>
<dbReference type="InterPro" id="IPR023415">
    <property type="entry name" value="LDLR_class-A_CS"/>
</dbReference>
<protein>
    <recommendedName>
        <fullName evidence="6">TIL domain-containing protein</fullName>
    </recommendedName>
</protein>
<dbReference type="InterPro" id="IPR002172">
    <property type="entry name" value="LDrepeatLR_classA_rpt"/>
</dbReference>
<dbReference type="FunFam" id="2.20.100.10:FF:000007">
    <property type="entry name" value="Thrombospondin 1"/>
    <property type="match status" value="1"/>
</dbReference>
<feature type="disulfide bond" evidence="4">
    <location>
        <begin position="102"/>
        <end position="114"/>
    </location>
</feature>
<proteinExistence type="predicted"/>
<dbReference type="CDD" id="cd00112">
    <property type="entry name" value="LDLa"/>
    <property type="match status" value="1"/>
</dbReference>
<dbReference type="InterPro" id="IPR036084">
    <property type="entry name" value="Ser_inhib-like_sf"/>
</dbReference>
<dbReference type="InterPro" id="IPR036055">
    <property type="entry name" value="LDL_receptor-like_sf"/>
</dbReference>
<dbReference type="FunFam" id="2.20.100.10:FF:000002">
    <property type="entry name" value="Unc-5 netrin receptor C"/>
    <property type="match status" value="3"/>
</dbReference>
<evidence type="ECO:0000313" key="8">
    <source>
        <dbReference type="Proteomes" id="UP000034805"/>
    </source>
</evidence>
<feature type="disulfide bond" evidence="4">
    <location>
        <begin position="109"/>
        <end position="127"/>
    </location>
</feature>
<dbReference type="PROSITE" id="PS01209">
    <property type="entry name" value="LDLRA_1"/>
    <property type="match status" value="1"/>
</dbReference>
<evidence type="ECO:0000256" key="3">
    <source>
        <dbReference type="ARBA" id="ARBA00023157"/>
    </source>
</evidence>
<evidence type="ECO:0000256" key="4">
    <source>
        <dbReference type="PROSITE-ProRule" id="PRU00124"/>
    </source>
</evidence>
<feature type="region of interest" description="Disordered" evidence="5">
    <location>
        <begin position="2296"/>
        <end position="2330"/>
    </location>
</feature>